<proteinExistence type="predicted"/>
<dbReference type="AlphaFoldDB" id="A0A8J6M0B3"/>
<dbReference type="Gene3D" id="3.60.21.70">
    <property type="entry name" value="PhoD-like phosphatase"/>
    <property type="match status" value="1"/>
</dbReference>
<dbReference type="PANTHER" id="PTHR33987">
    <property type="entry name" value="CALCINEURIN-LIKE METALLO-PHOSPHOESTERASE SUPERFAMILY PROTEIN"/>
    <property type="match status" value="1"/>
</dbReference>
<organism evidence="3 4">
    <name type="scientific">Neptunicella marina</name>
    <dbReference type="NCBI Taxonomy" id="2125989"/>
    <lineage>
        <taxon>Bacteria</taxon>
        <taxon>Pseudomonadati</taxon>
        <taxon>Pseudomonadota</taxon>
        <taxon>Gammaproteobacteria</taxon>
        <taxon>Alteromonadales</taxon>
        <taxon>Alteromonadaceae</taxon>
        <taxon>Neptunicella</taxon>
    </lineage>
</organism>
<comment type="caution">
    <text evidence="3">The sequence shown here is derived from an EMBL/GenBank/DDBJ whole genome shotgun (WGS) entry which is preliminary data.</text>
</comment>
<evidence type="ECO:0000313" key="3">
    <source>
        <dbReference type="EMBL" id="MBC3764528.1"/>
    </source>
</evidence>
<dbReference type="CDD" id="cd07389">
    <property type="entry name" value="MPP_PhoD"/>
    <property type="match status" value="1"/>
</dbReference>
<dbReference type="Pfam" id="PF09423">
    <property type="entry name" value="PhoD"/>
    <property type="match status" value="1"/>
</dbReference>
<dbReference type="InterPro" id="IPR018946">
    <property type="entry name" value="PhoD-like_MPP"/>
</dbReference>
<accession>A0A8J6M0B3</accession>
<reference evidence="3" key="1">
    <citation type="journal article" date="2018" name="Int. J. Syst. Evol. Microbiol.">
        <title>Neptunicella marina gen. nov., sp. nov., isolated from surface seawater.</title>
        <authorList>
            <person name="Liu X."/>
            <person name="Lai Q."/>
            <person name="Du Y."/>
            <person name="Zhang X."/>
            <person name="Liu Z."/>
            <person name="Sun F."/>
            <person name="Shao Z."/>
        </authorList>
    </citation>
    <scope>NUCLEOTIDE SEQUENCE</scope>
    <source>
        <strain evidence="3">S27-2</strain>
    </source>
</reference>
<reference evidence="3" key="2">
    <citation type="submission" date="2020-08" db="EMBL/GenBank/DDBJ databases">
        <authorList>
            <person name="Lai Q."/>
        </authorList>
    </citation>
    <scope>NUCLEOTIDE SEQUENCE</scope>
    <source>
        <strain evidence="3">S27-2</strain>
    </source>
</reference>
<feature type="chain" id="PRO_5035258632" evidence="1">
    <location>
        <begin position="22"/>
        <end position="347"/>
    </location>
</feature>
<dbReference type="InterPro" id="IPR029052">
    <property type="entry name" value="Metallo-depent_PP-like"/>
</dbReference>
<sequence length="347" mass="39459">MKSVTRFIGCLLLIASYSTLANQTSFTLLYGSCLHQDKPQPIWNAINREPGDVFMLLGDNIYGDSEDPDVLAAKYKKQWQVEGFATQRQRMPLIGIWDDHDFGVNDGGKEYPSKEASRQLMLDYFNEAKDSARRTRADGIYTSYVYGEAPHRVQIILPDLRWNRDAINHVSKVEYLAQKAPKNMGPYLPTTESGATMLGEKQWQWLEQQLQVPAEVRIIGSSLQLLPEFTGWEAWANFPADRQRLMDLLDKYQVNNLVILSGDTHWGELSKITRKNGQSLYEMTSSGLTETWHDVSPNQHRISKSFAHANYGVVKIDWLEHPAITLTLKDVNGSDVFSQVIPLPVKP</sequence>
<gene>
    <name evidence="3" type="ORF">H8B19_01475</name>
</gene>
<dbReference type="SUPFAM" id="SSF56300">
    <property type="entry name" value="Metallo-dependent phosphatases"/>
    <property type="match status" value="1"/>
</dbReference>
<keyword evidence="4" id="KW-1185">Reference proteome</keyword>
<feature type="signal peptide" evidence="1">
    <location>
        <begin position="1"/>
        <end position="21"/>
    </location>
</feature>
<keyword evidence="1" id="KW-0732">Signal</keyword>
<evidence type="ECO:0000313" key="4">
    <source>
        <dbReference type="Proteomes" id="UP000601768"/>
    </source>
</evidence>
<dbReference type="EMBL" id="JACNEP010000001">
    <property type="protein sequence ID" value="MBC3764528.1"/>
    <property type="molecule type" value="Genomic_DNA"/>
</dbReference>
<dbReference type="RefSeq" id="WP_186504997.1">
    <property type="nucleotide sequence ID" value="NZ_JACNEP010000001.1"/>
</dbReference>
<name>A0A8J6M0B3_9ALTE</name>
<dbReference type="PANTHER" id="PTHR33987:SF1">
    <property type="entry name" value="CALCINEURIN-LIKE METALLO-PHOSPHOESTERASE SUPERFAMILY PROTEIN"/>
    <property type="match status" value="1"/>
</dbReference>
<evidence type="ECO:0000256" key="1">
    <source>
        <dbReference type="SAM" id="SignalP"/>
    </source>
</evidence>
<evidence type="ECO:0000259" key="2">
    <source>
        <dbReference type="Pfam" id="PF09423"/>
    </source>
</evidence>
<dbReference type="InterPro" id="IPR038607">
    <property type="entry name" value="PhoD-like_sf"/>
</dbReference>
<dbReference type="Proteomes" id="UP000601768">
    <property type="component" value="Unassembled WGS sequence"/>
</dbReference>
<feature type="domain" description="PhoD-like phosphatase metallophosphatase" evidence="2">
    <location>
        <begin position="42"/>
        <end position="294"/>
    </location>
</feature>
<protein>
    <submittedName>
        <fullName evidence="3">Alkaline phosphatase family protein</fullName>
    </submittedName>
</protein>